<comment type="caution">
    <text evidence="2">The sequence shown here is derived from an EMBL/GenBank/DDBJ whole genome shotgun (WGS) entry which is preliminary data.</text>
</comment>
<reference evidence="2" key="1">
    <citation type="submission" date="2020-06" db="EMBL/GenBank/DDBJ databases">
        <authorList>
            <person name="Li T."/>
            <person name="Hu X."/>
            <person name="Zhang T."/>
            <person name="Song X."/>
            <person name="Zhang H."/>
            <person name="Dai N."/>
            <person name="Sheng W."/>
            <person name="Hou X."/>
            <person name="Wei L."/>
        </authorList>
    </citation>
    <scope>NUCLEOTIDE SEQUENCE</scope>
    <source>
        <strain evidence="2">G02</strain>
        <tissue evidence="2">Leaf</tissue>
    </source>
</reference>
<sequence length="76" mass="7945">METLTNVANKQKAGETPNDTTQALQVGLSAPFAPLSGSTMTATPRSTYLATDIPRILVSLDAPPVELASKASRPHP</sequence>
<proteinExistence type="predicted"/>
<name>A0AAW2S3Z4_SESRA</name>
<feature type="region of interest" description="Disordered" evidence="1">
    <location>
        <begin position="1"/>
        <end position="20"/>
    </location>
</feature>
<organism evidence="2">
    <name type="scientific">Sesamum radiatum</name>
    <name type="common">Black benniseed</name>
    <dbReference type="NCBI Taxonomy" id="300843"/>
    <lineage>
        <taxon>Eukaryota</taxon>
        <taxon>Viridiplantae</taxon>
        <taxon>Streptophyta</taxon>
        <taxon>Embryophyta</taxon>
        <taxon>Tracheophyta</taxon>
        <taxon>Spermatophyta</taxon>
        <taxon>Magnoliopsida</taxon>
        <taxon>eudicotyledons</taxon>
        <taxon>Gunneridae</taxon>
        <taxon>Pentapetalae</taxon>
        <taxon>asterids</taxon>
        <taxon>lamiids</taxon>
        <taxon>Lamiales</taxon>
        <taxon>Pedaliaceae</taxon>
        <taxon>Sesamum</taxon>
    </lineage>
</organism>
<dbReference type="EMBL" id="JACGWJ010000011">
    <property type="protein sequence ID" value="KAL0386809.1"/>
    <property type="molecule type" value="Genomic_DNA"/>
</dbReference>
<reference evidence="2" key="2">
    <citation type="journal article" date="2024" name="Plant">
        <title>Genomic evolution and insights into agronomic trait innovations of Sesamum species.</title>
        <authorList>
            <person name="Miao H."/>
            <person name="Wang L."/>
            <person name="Qu L."/>
            <person name="Liu H."/>
            <person name="Sun Y."/>
            <person name="Le M."/>
            <person name="Wang Q."/>
            <person name="Wei S."/>
            <person name="Zheng Y."/>
            <person name="Lin W."/>
            <person name="Duan Y."/>
            <person name="Cao H."/>
            <person name="Xiong S."/>
            <person name="Wang X."/>
            <person name="Wei L."/>
            <person name="Li C."/>
            <person name="Ma Q."/>
            <person name="Ju M."/>
            <person name="Zhao R."/>
            <person name="Li G."/>
            <person name="Mu C."/>
            <person name="Tian Q."/>
            <person name="Mei H."/>
            <person name="Zhang T."/>
            <person name="Gao T."/>
            <person name="Zhang H."/>
        </authorList>
    </citation>
    <scope>NUCLEOTIDE SEQUENCE</scope>
    <source>
        <strain evidence="2">G02</strain>
    </source>
</reference>
<evidence type="ECO:0000313" key="2">
    <source>
        <dbReference type="EMBL" id="KAL0386809.1"/>
    </source>
</evidence>
<evidence type="ECO:0000256" key="1">
    <source>
        <dbReference type="SAM" id="MobiDB-lite"/>
    </source>
</evidence>
<accession>A0AAW2S3Z4</accession>
<protein>
    <submittedName>
        <fullName evidence="2">Uncharacterized protein</fullName>
    </submittedName>
</protein>
<dbReference type="AlphaFoldDB" id="A0AAW2S3Z4"/>
<gene>
    <name evidence="2" type="ORF">Sradi_2562700</name>
</gene>